<reference evidence="4" key="1">
    <citation type="submission" date="2017-05" db="EMBL/GenBank/DDBJ databases">
        <authorList>
            <person name="Ray J."/>
            <person name="Price M."/>
            <person name="Deutschbauer A."/>
        </authorList>
    </citation>
    <scope>NUCLEOTIDE SEQUENCE [LARGE SCALE GENOMIC DNA]</scope>
    <source>
        <strain evidence="4">DSM 19842</strain>
    </source>
</reference>
<evidence type="ECO:0000313" key="3">
    <source>
        <dbReference type="EMBL" id="ARS34152.1"/>
    </source>
</evidence>
<evidence type="ECO:0000313" key="4">
    <source>
        <dbReference type="Proteomes" id="UP000266292"/>
    </source>
</evidence>
<dbReference type="OrthoDB" id="978914at2"/>
<feature type="region of interest" description="Disordered" evidence="1">
    <location>
        <begin position="77"/>
        <end position="102"/>
    </location>
</feature>
<dbReference type="Proteomes" id="UP000266292">
    <property type="component" value="Chromosome"/>
</dbReference>
<proteinExistence type="predicted"/>
<dbReference type="KEGG" id="pact:CA264_01115"/>
<feature type="signal peptide" evidence="2">
    <location>
        <begin position="1"/>
        <end position="19"/>
    </location>
</feature>
<dbReference type="RefSeq" id="WP_025603981.1">
    <property type="nucleotide sequence ID" value="NZ_CP021235.1"/>
</dbReference>
<protein>
    <recommendedName>
        <fullName evidence="5">Type IX secretion system membrane protein PorP/SprF</fullName>
    </recommendedName>
</protein>
<sequence length="334" mass="36955">MKLLIPCLAWLCLPLLALGQQKPQYSQYSINNYLLNPAIAGIEEYADVKIGSRSQMTGMEGEPTTFYLSAHAPLGYTSKGAGRKRGNRSTPSFGGRNQGGRVSQQFRPHHGLGILAVRDRFGAFSRTEASLAYAYHLGLSRDVRLSGGLSMGLIQQHLRSDELTFANPADAAKSDWNMVKPNLSLGLWLYGSNFYIGTSVTQLMGNSTNFDNSVEDRNLLYEHYFLTAAYKFDITEQVSLIPSVMAMWLQPLPGSLDFNLRAVYDNRLWVGGTYRQNGNYAVLAGVTINHIFDLGYAYDRGVPAFNGMGSGNHEVVVGMRIFNKAKVLCPSNLW</sequence>
<accession>A0A1X9YMR2</accession>
<evidence type="ECO:0000256" key="1">
    <source>
        <dbReference type="SAM" id="MobiDB-lite"/>
    </source>
</evidence>
<dbReference type="AlphaFoldDB" id="A0A1X9YMR2"/>
<dbReference type="NCBIfam" id="TIGR03519">
    <property type="entry name" value="T9SS_PorP_fam"/>
    <property type="match status" value="1"/>
</dbReference>
<dbReference type="InterPro" id="IPR019861">
    <property type="entry name" value="PorP/SprF_Bacteroidetes"/>
</dbReference>
<name>A0A1X9YMR2_9BACT</name>
<dbReference type="STRING" id="709015.GCA_000472485_00224"/>
<evidence type="ECO:0000256" key="2">
    <source>
        <dbReference type="SAM" id="SignalP"/>
    </source>
</evidence>
<dbReference type="EMBL" id="CP021235">
    <property type="protein sequence ID" value="ARS34152.1"/>
    <property type="molecule type" value="Genomic_DNA"/>
</dbReference>
<feature type="chain" id="PRO_5011003198" description="Type IX secretion system membrane protein PorP/SprF" evidence="2">
    <location>
        <begin position="20"/>
        <end position="334"/>
    </location>
</feature>
<gene>
    <name evidence="3" type="ORF">CA264_01115</name>
</gene>
<keyword evidence="4" id="KW-1185">Reference proteome</keyword>
<dbReference type="Pfam" id="PF11751">
    <property type="entry name" value="PorP_SprF"/>
    <property type="match status" value="1"/>
</dbReference>
<evidence type="ECO:0008006" key="5">
    <source>
        <dbReference type="Google" id="ProtNLM"/>
    </source>
</evidence>
<organism evidence="3 4">
    <name type="scientific">Pontibacter actiniarum</name>
    <dbReference type="NCBI Taxonomy" id="323450"/>
    <lineage>
        <taxon>Bacteria</taxon>
        <taxon>Pseudomonadati</taxon>
        <taxon>Bacteroidota</taxon>
        <taxon>Cytophagia</taxon>
        <taxon>Cytophagales</taxon>
        <taxon>Hymenobacteraceae</taxon>
        <taxon>Pontibacter</taxon>
    </lineage>
</organism>
<keyword evidence="2" id="KW-0732">Signal</keyword>